<comment type="caution">
    <text evidence="10">The sequence shown here is derived from an EMBL/GenBank/DDBJ whole genome shotgun (WGS) entry which is preliminary data.</text>
</comment>
<protein>
    <submittedName>
        <fullName evidence="10">Winged helix family two component transcriptional regulator</fullName>
    </submittedName>
</protein>
<evidence type="ECO:0000259" key="8">
    <source>
        <dbReference type="PROSITE" id="PS50110"/>
    </source>
</evidence>
<feature type="DNA-binding region" description="OmpR/PhoB-type" evidence="7">
    <location>
        <begin position="125"/>
        <end position="223"/>
    </location>
</feature>
<evidence type="ECO:0000256" key="7">
    <source>
        <dbReference type="PROSITE-ProRule" id="PRU01091"/>
    </source>
</evidence>
<evidence type="ECO:0000256" key="3">
    <source>
        <dbReference type="ARBA" id="ARBA00023015"/>
    </source>
</evidence>
<dbReference type="InterPro" id="IPR011006">
    <property type="entry name" value="CheY-like_superfamily"/>
</dbReference>
<dbReference type="GO" id="GO:0006355">
    <property type="term" value="P:regulation of DNA-templated transcription"/>
    <property type="evidence" value="ECO:0007669"/>
    <property type="project" value="InterPro"/>
</dbReference>
<keyword evidence="3" id="KW-0805">Transcription regulation</keyword>
<dbReference type="EMBL" id="AKKV01000006">
    <property type="protein sequence ID" value="EIT87340.1"/>
    <property type="molecule type" value="Genomic_DNA"/>
</dbReference>
<dbReference type="PATRIC" id="fig|1196324.3.peg.132"/>
<dbReference type="SUPFAM" id="SSF52172">
    <property type="entry name" value="CheY-like"/>
    <property type="match status" value="1"/>
</dbReference>
<dbReference type="InterPro" id="IPR036388">
    <property type="entry name" value="WH-like_DNA-bd_sf"/>
</dbReference>
<dbReference type="GO" id="GO:0000156">
    <property type="term" value="F:phosphorelay response regulator activity"/>
    <property type="evidence" value="ECO:0007669"/>
    <property type="project" value="TreeGrafter"/>
</dbReference>
<dbReference type="InterPro" id="IPR001867">
    <property type="entry name" value="OmpR/PhoB-type_DNA-bd"/>
</dbReference>
<dbReference type="InterPro" id="IPR039420">
    <property type="entry name" value="WalR-like"/>
</dbReference>
<gene>
    <name evidence="10" type="ORF">A374_00674</name>
</gene>
<dbReference type="PROSITE" id="PS50110">
    <property type="entry name" value="RESPONSE_REGULATORY"/>
    <property type="match status" value="1"/>
</dbReference>
<dbReference type="AlphaFoldDB" id="I8UKD3"/>
<dbReference type="PROSITE" id="PS51755">
    <property type="entry name" value="OMPR_PHOB"/>
    <property type="match status" value="1"/>
</dbReference>
<dbReference type="SMART" id="SM00448">
    <property type="entry name" value="REC"/>
    <property type="match status" value="1"/>
</dbReference>
<dbReference type="InterPro" id="IPR016032">
    <property type="entry name" value="Sig_transdc_resp-reg_C-effctor"/>
</dbReference>
<dbReference type="Proteomes" id="UP000004080">
    <property type="component" value="Unassembled WGS sequence"/>
</dbReference>
<dbReference type="SUPFAM" id="SSF46894">
    <property type="entry name" value="C-terminal effector domain of the bipartite response regulators"/>
    <property type="match status" value="1"/>
</dbReference>
<keyword evidence="5" id="KW-0804">Transcription</keyword>
<feature type="domain" description="OmpR/PhoB-type" evidence="9">
    <location>
        <begin position="125"/>
        <end position="223"/>
    </location>
</feature>
<keyword evidence="4 7" id="KW-0238">DNA-binding</keyword>
<name>I8UKD3_9BACL</name>
<dbReference type="Gene3D" id="1.10.10.10">
    <property type="entry name" value="Winged helix-like DNA-binding domain superfamily/Winged helix DNA-binding domain"/>
    <property type="match status" value="1"/>
</dbReference>
<dbReference type="GO" id="GO:0005829">
    <property type="term" value="C:cytosol"/>
    <property type="evidence" value="ECO:0007669"/>
    <property type="project" value="TreeGrafter"/>
</dbReference>
<dbReference type="Pfam" id="PF00072">
    <property type="entry name" value="Response_reg"/>
    <property type="match status" value="1"/>
</dbReference>
<dbReference type="CDD" id="cd00383">
    <property type="entry name" value="trans_reg_C"/>
    <property type="match status" value="1"/>
</dbReference>
<dbReference type="RefSeq" id="WP_007200241.1">
    <property type="nucleotide sequence ID" value="NZ_AKKV01000006.1"/>
</dbReference>
<evidence type="ECO:0000259" key="9">
    <source>
        <dbReference type="PROSITE" id="PS51755"/>
    </source>
</evidence>
<evidence type="ECO:0000256" key="6">
    <source>
        <dbReference type="PROSITE-ProRule" id="PRU00169"/>
    </source>
</evidence>
<keyword evidence="11" id="KW-1185">Reference proteome</keyword>
<evidence type="ECO:0000256" key="4">
    <source>
        <dbReference type="ARBA" id="ARBA00023125"/>
    </source>
</evidence>
<dbReference type="Pfam" id="PF00486">
    <property type="entry name" value="Trans_reg_C"/>
    <property type="match status" value="1"/>
</dbReference>
<dbReference type="SMART" id="SM00862">
    <property type="entry name" value="Trans_reg_C"/>
    <property type="match status" value="1"/>
</dbReference>
<reference evidence="10 11" key="1">
    <citation type="journal article" date="2012" name="J. Bacteriol.">
        <title>Genome of Bacillus macauensis ZFHKF-1, a Long-Chain-Forming Bacterium.</title>
        <authorList>
            <person name="Cai L."/>
            <person name="Zhang T."/>
        </authorList>
    </citation>
    <scope>NUCLEOTIDE SEQUENCE [LARGE SCALE GENOMIC DNA]</scope>
    <source>
        <strain evidence="10 11">ZFHKF-1</strain>
    </source>
</reference>
<evidence type="ECO:0000256" key="5">
    <source>
        <dbReference type="ARBA" id="ARBA00023163"/>
    </source>
</evidence>
<dbReference type="OrthoDB" id="9790442at2"/>
<dbReference type="InterPro" id="IPR001789">
    <property type="entry name" value="Sig_transdc_resp-reg_receiver"/>
</dbReference>
<proteinExistence type="predicted"/>
<evidence type="ECO:0000256" key="1">
    <source>
        <dbReference type="ARBA" id="ARBA00022553"/>
    </source>
</evidence>
<evidence type="ECO:0000313" key="11">
    <source>
        <dbReference type="Proteomes" id="UP000004080"/>
    </source>
</evidence>
<keyword evidence="2" id="KW-0902">Two-component regulatory system</keyword>
<dbReference type="Gene3D" id="3.40.50.2300">
    <property type="match status" value="1"/>
</dbReference>
<sequence>MKIMLAEDDQRLSRLIVHMLEKEGFFVTLCEDGDCALNTAMSEPFDLLILDWMMPGRQGIDVSKELRKSDYQGPILMLTARGNVDDLVRGLSSGADDYLAKPFECKELIARIYALGRRRMHLYEEPSLVIGEWRLDRKEQRLLKADESVMLTGKEFQLLTLFARHKHQVLPRETILLHVWGADSEVTMNTVEAFVTKLRKKLDPLGKRKYIVTVRGIGYRMECD</sequence>
<feature type="domain" description="Response regulatory" evidence="8">
    <location>
        <begin position="2"/>
        <end position="116"/>
    </location>
</feature>
<evidence type="ECO:0000256" key="2">
    <source>
        <dbReference type="ARBA" id="ARBA00023012"/>
    </source>
</evidence>
<dbReference type="STRING" id="1196324.A374_00674"/>
<dbReference type="Gene3D" id="6.10.250.690">
    <property type="match status" value="1"/>
</dbReference>
<dbReference type="PANTHER" id="PTHR48111:SF22">
    <property type="entry name" value="REGULATOR OF RPOS"/>
    <property type="match status" value="1"/>
</dbReference>
<dbReference type="GO" id="GO:0000976">
    <property type="term" value="F:transcription cis-regulatory region binding"/>
    <property type="evidence" value="ECO:0007669"/>
    <property type="project" value="TreeGrafter"/>
</dbReference>
<organism evidence="10 11">
    <name type="scientific">Fictibacillus macauensis ZFHKF-1</name>
    <dbReference type="NCBI Taxonomy" id="1196324"/>
    <lineage>
        <taxon>Bacteria</taxon>
        <taxon>Bacillati</taxon>
        <taxon>Bacillota</taxon>
        <taxon>Bacilli</taxon>
        <taxon>Bacillales</taxon>
        <taxon>Fictibacillaceae</taxon>
        <taxon>Fictibacillus</taxon>
    </lineage>
</organism>
<evidence type="ECO:0000313" key="10">
    <source>
        <dbReference type="EMBL" id="EIT87340.1"/>
    </source>
</evidence>
<dbReference type="PANTHER" id="PTHR48111">
    <property type="entry name" value="REGULATOR OF RPOS"/>
    <property type="match status" value="1"/>
</dbReference>
<dbReference type="eggNOG" id="COG0745">
    <property type="taxonomic scope" value="Bacteria"/>
</dbReference>
<dbReference type="GO" id="GO:0032993">
    <property type="term" value="C:protein-DNA complex"/>
    <property type="evidence" value="ECO:0007669"/>
    <property type="project" value="TreeGrafter"/>
</dbReference>
<accession>I8UKD3</accession>
<keyword evidence="1 6" id="KW-0597">Phosphoprotein</keyword>
<feature type="modified residue" description="4-aspartylphosphate" evidence="6">
    <location>
        <position position="51"/>
    </location>
</feature>